<dbReference type="EMBL" id="BHYK01000026">
    <property type="protein sequence ID" value="GCD12116.1"/>
    <property type="molecule type" value="Genomic_DNA"/>
</dbReference>
<keyword evidence="5" id="KW-1185">Reference proteome</keyword>
<name>A0A401URH6_9CLOT</name>
<reference evidence="4 5" key="1">
    <citation type="submission" date="2018-11" db="EMBL/GenBank/DDBJ databases">
        <title>Genome sequencing and assembly of Clostridium tagluense strain A121.</title>
        <authorList>
            <person name="Murakami T."/>
            <person name="Segawa T."/>
            <person name="Shcherbakova V.A."/>
            <person name="Mori H."/>
            <person name="Yoshimura Y."/>
        </authorList>
    </citation>
    <scope>NUCLEOTIDE SEQUENCE [LARGE SCALE GENOMIC DNA]</scope>
    <source>
        <strain evidence="4 5">A121</strain>
    </source>
</reference>
<dbReference type="InterPro" id="IPR001119">
    <property type="entry name" value="SLH_dom"/>
</dbReference>
<feature type="domain" description="SLH" evidence="3">
    <location>
        <begin position="649"/>
        <end position="711"/>
    </location>
</feature>
<keyword evidence="2" id="KW-0732">Signal</keyword>
<dbReference type="OrthoDB" id="2473368at2"/>
<comment type="caution">
    <text evidence="4">The sequence shown here is derived from an EMBL/GenBank/DDBJ whole genome shotgun (WGS) entry which is preliminary data.</text>
</comment>
<organism evidence="4 5">
    <name type="scientific">Clostridium tagluense</name>
    <dbReference type="NCBI Taxonomy" id="360422"/>
    <lineage>
        <taxon>Bacteria</taxon>
        <taxon>Bacillati</taxon>
        <taxon>Bacillota</taxon>
        <taxon>Clostridia</taxon>
        <taxon>Eubacteriales</taxon>
        <taxon>Clostridiaceae</taxon>
        <taxon>Clostridium</taxon>
    </lineage>
</organism>
<evidence type="ECO:0000259" key="3">
    <source>
        <dbReference type="PROSITE" id="PS51272"/>
    </source>
</evidence>
<accession>A0A401URH6</accession>
<evidence type="ECO:0000313" key="5">
    <source>
        <dbReference type="Proteomes" id="UP000287872"/>
    </source>
</evidence>
<dbReference type="Pfam" id="PF16244">
    <property type="entry name" value="DUF4901"/>
    <property type="match status" value="2"/>
</dbReference>
<dbReference type="InterPro" id="IPR032599">
    <property type="entry name" value="YcdB/YcdC_rep_domain"/>
</dbReference>
<evidence type="ECO:0000313" key="4">
    <source>
        <dbReference type="EMBL" id="GCD12116.1"/>
    </source>
</evidence>
<keyword evidence="1" id="KW-0677">Repeat</keyword>
<feature type="chain" id="PRO_5019269122" description="SLH domain-containing protein" evidence="2">
    <location>
        <begin position="26"/>
        <end position="774"/>
    </location>
</feature>
<feature type="signal peptide" evidence="2">
    <location>
        <begin position="1"/>
        <end position="25"/>
    </location>
</feature>
<dbReference type="Proteomes" id="UP000287872">
    <property type="component" value="Unassembled WGS sequence"/>
</dbReference>
<evidence type="ECO:0000256" key="1">
    <source>
        <dbReference type="ARBA" id="ARBA00022737"/>
    </source>
</evidence>
<dbReference type="PROSITE" id="PS51272">
    <property type="entry name" value="SLH"/>
    <property type="match status" value="1"/>
</dbReference>
<proteinExistence type="predicted"/>
<protein>
    <recommendedName>
        <fullName evidence="3">SLH domain-containing protein</fullName>
    </recommendedName>
</protein>
<sequence>MNRKKIFSVLLASALTVTSTTSTFAKTMTNPQIPVTPIVSTNTTTGAAITKNSETEKSVKISKEKAKEIAKGTMKTYFNTEIDESKFTQTSNFNTSNYNGKQISSWNINWQMNNMEKTININVTLNAETGEVTQVNNYQRKINEENAVPTMTAKEAQKISDDFVSKIQPKKYNESNKKDYNNLGNHGSPNYNFTYVNKVNGIEFDGNNINIEVDGASGKVVSYYSNWNEDFKFPEVKGMIDSKTAVEAFKTEAKMTLKYMAFTQEYMYYENKRTVKPVYVPEFNKGNVLDAKDGKFMDPFSNGNIPVIKNLNDKEKADFYNKSKVVTTREKAIEEEEARTIIKNFINNVYGQGYAIEGLGYQEYTENLGSSSNKTWNAYFNKGDASKYNEGGNISIDALTGDILSINRNSNEDYNGTAKFQAKLSWEEAYTKAIEAVAKYYPGIVKQIKTEQPRYKYNAYDKMGERTYYFNFSRLENGIEFNDNSINVAFSAVTGEMSNLNCNWDKNIKFPDIKNVISKKNVSETMFSKYKPVLVYTQINKSDNPEKPELEIKLAYKLSDANGMYDYTNIDALTGKFLNYGGENIDQNIELFKEKIKGSKAEKELSILASKGLIETGDFKLDKKITQIDLIKMLVNARGYTPYMADKTADLKFSNIVKSDVNYKYLQLAVSYGIMENSDGEFIGDKLVTREELAKILVKYTNYSKLAQHSELFKINYKDAANISKDNVGYVAIAEAFRFIQIENNEFKPKENTTMEQLAIGVYHALNNVRNTQY</sequence>
<gene>
    <name evidence="4" type="ORF">Ctaglu_37390</name>
</gene>
<dbReference type="RefSeq" id="WP_125004541.1">
    <property type="nucleotide sequence ID" value="NZ_BHYK01000026.1"/>
</dbReference>
<evidence type="ECO:0000256" key="2">
    <source>
        <dbReference type="SAM" id="SignalP"/>
    </source>
</evidence>
<dbReference type="AlphaFoldDB" id="A0A401URH6"/>